<keyword evidence="2 4" id="KW-0378">Hydrolase</keyword>
<dbReference type="OrthoDB" id="9806150at2"/>
<feature type="domain" description="Nudix hydrolase" evidence="3">
    <location>
        <begin position="51"/>
        <end position="180"/>
    </location>
</feature>
<evidence type="ECO:0000313" key="4">
    <source>
        <dbReference type="EMBL" id="KXB40194.1"/>
    </source>
</evidence>
<proteinExistence type="predicted"/>
<evidence type="ECO:0000256" key="2">
    <source>
        <dbReference type="ARBA" id="ARBA00022801"/>
    </source>
</evidence>
<dbReference type="Proteomes" id="UP000070080">
    <property type="component" value="Unassembled WGS sequence"/>
</dbReference>
<evidence type="ECO:0000313" key="5">
    <source>
        <dbReference type="Proteomes" id="UP000070080"/>
    </source>
</evidence>
<accession>A0A133YAL2</accession>
<dbReference type="InterPro" id="IPR000086">
    <property type="entry name" value="NUDIX_hydrolase_dom"/>
</dbReference>
<reference evidence="5" key="1">
    <citation type="submission" date="2016-01" db="EMBL/GenBank/DDBJ databases">
        <authorList>
            <person name="Mitreva M."/>
            <person name="Pepin K.H."/>
            <person name="Mihindukulasuriya K.A."/>
            <person name="Fulton R."/>
            <person name="Fronick C."/>
            <person name="O'Laughlin M."/>
            <person name="Miner T."/>
            <person name="Herter B."/>
            <person name="Rosa B.A."/>
            <person name="Cordes M."/>
            <person name="Tomlinson C."/>
            <person name="Wollam A."/>
            <person name="Palsikar V.B."/>
            <person name="Mardis E.R."/>
            <person name="Wilson R.K."/>
        </authorList>
    </citation>
    <scope>NUCLEOTIDE SEQUENCE [LARGE SCALE GENOMIC DNA]</scope>
    <source>
        <strain evidence="5">KA00274</strain>
    </source>
</reference>
<dbReference type="PANTHER" id="PTHR11839:SF18">
    <property type="entry name" value="NUDIX HYDROLASE DOMAIN-CONTAINING PROTEIN"/>
    <property type="match status" value="1"/>
</dbReference>
<dbReference type="GO" id="GO:0016787">
    <property type="term" value="F:hydrolase activity"/>
    <property type="evidence" value="ECO:0007669"/>
    <property type="project" value="UniProtKB-KW"/>
</dbReference>
<dbReference type="Gene3D" id="3.90.79.10">
    <property type="entry name" value="Nucleoside Triphosphate Pyrophosphohydrolase"/>
    <property type="match status" value="1"/>
</dbReference>
<evidence type="ECO:0000259" key="3">
    <source>
        <dbReference type="PROSITE" id="PS51462"/>
    </source>
</evidence>
<dbReference type="SUPFAM" id="SSF55811">
    <property type="entry name" value="Nudix"/>
    <property type="match status" value="1"/>
</dbReference>
<dbReference type="PANTHER" id="PTHR11839">
    <property type="entry name" value="UDP/ADP-SUGAR PYROPHOSPHATASE"/>
    <property type="match status" value="1"/>
</dbReference>
<dbReference type="PROSITE" id="PS00893">
    <property type="entry name" value="NUDIX_BOX"/>
    <property type="match status" value="1"/>
</dbReference>
<dbReference type="PROSITE" id="PS51462">
    <property type="entry name" value="NUDIX"/>
    <property type="match status" value="1"/>
</dbReference>
<name>A0A133YAL2_9FIRM</name>
<comment type="caution">
    <text evidence="4">The sequence shown here is derived from an EMBL/GenBank/DDBJ whole genome shotgun (WGS) entry which is preliminary data.</text>
</comment>
<dbReference type="AlphaFoldDB" id="A0A133YAL2"/>
<gene>
    <name evidence="4" type="ORF">HMPREF1872_01006</name>
</gene>
<dbReference type="EMBL" id="LSCV01000031">
    <property type="protein sequence ID" value="KXB40194.1"/>
    <property type="molecule type" value="Genomic_DNA"/>
</dbReference>
<dbReference type="STRING" id="1497955.HMPREF1872_01006"/>
<dbReference type="InterPro" id="IPR020084">
    <property type="entry name" value="NUDIX_hydrolase_CS"/>
</dbReference>
<dbReference type="GO" id="GO:0019693">
    <property type="term" value="P:ribose phosphate metabolic process"/>
    <property type="evidence" value="ECO:0007669"/>
    <property type="project" value="TreeGrafter"/>
</dbReference>
<dbReference type="InterPro" id="IPR015797">
    <property type="entry name" value="NUDIX_hydrolase-like_dom_sf"/>
</dbReference>
<evidence type="ECO:0000256" key="1">
    <source>
        <dbReference type="ARBA" id="ARBA00001946"/>
    </source>
</evidence>
<protein>
    <submittedName>
        <fullName evidence="4">Hydrolase, NUDIX family</fullName>
    </submittedName>
</protein>
<dbReference type="RefSeq" id="WP_066714415.1">
    <property type="nucleotide sequence ID" value="NZ_CP118869.1"/>
</dbReference>
<dbReference type="Pfam" id="PF00293">
    <property type="entry name" value="NUDIX"/>
    <property type="match status" value="1"/>
</dbReference>
<sequence>MINEQELGDKSKSEFLETEVSSETFFNGYVFTAKKFQVKLPDGSVHPREVALHNGGACIAAQLPDGKFLLVRQYRFAVQQELLEFPAGKIEKAELAKLCAMRELEEECGYKAQKVVDLGYIYPTCGYSSERIYLYYATNLQKTAQNLDDGENLSILKLSLPEIITLIEQGKLHDGKTIALAYKIKQLLDSKQN</sequence>
<comment type="cofactor">
    <cofactor evidence="1">
        <name>Mg(2+)</name>
        <dbReference type="ChEBI" id="CHEBI:18420"/>
    </cofactor>
</comment>
<dbReference type="GO" id="GO:0006753">
    <property type="term" value="P:nucleoside phosphate metabolic process"/>
    <property type="evidence" value="ECO:0007669"/>
    <property type="project" value="TreeGrafter"/>
</dbReference>
<organism evidence="4 5">
    <name type="scientific">Amygdalobacter nucleatus</name>
    <dbReference type="NCBI Taxonomy" id="3029274"/>
    <lineage>
        <taxon>Bacteria</taxon>
        <taxon>Bacillati</taxon>
        <taxon>Bacillota</taxon>
        <taxon>Clostridia</taxon>
        <taxon>Eubacteriales</taxon>
        <taxon>Oscillospiraceae</taxon>
        <taxon>Amygdalobacter</taxon>
    </lineage>
</organism>
<keyword evidence="5" id="KW-1185">Reference proteome</keyword>